<comment type="caution">
    <text evidence="2">The sequence shown here is derived from an EMBL/GenBank/DDBJ whole genome shotgun (WGS) entry which is preliminary data.</text>
</comment>
<feature type="region of interest" description="Disordered" evidence="1">
    <location>
        <begin position="99"/>
        <end position="132"/>
    </location>
</feature>
<organism evidence="2 3">
    <name type="scientific">Polyrhizophydium stewartii</name>
    <dbReference type="NCBI Taxonomy" id="2732419"/>
    <lineage>
        <taxon>Eukaryota</taxon>
        <taxon>Fungi</taxon>
        <taxon>Fungi incertae sedis</taxon>
        <taxon>Chytridiomycota</taxon>
        <taxon>Chytridiomycota incertae sedis</taxon>
        <taxon>Chytridiomycetes</taxon>
        <taxon>Rhizophydiales</taxon>
        <taxon>Rhizophydiales incertae sedis</taxon>
        <taxon>Polyrhizophydium</taxon>
    </lineage>
</organism>
<sequence>MPNLLAPAPSPPLAVSTTQTAADTAAVEPAPSYLNNKLKSCGNKGVLACLSAVMDREFELDTLNKAAASVSGAALDVGATIPDPSTSVAQDRLAATAQEAGLASTSRLEQDAEPSQSDVAASGTGVAQHQAPQPVASHSVVLGAAPAVAVADQGPDEYLASLGVEPERGHIGGVSKPNTVLLIKALRKLVDIVAERSDSEASATVQAAKASLSDTRDKVMSSNHPHSHHAALLVELLRREVLLLSCAGSGRLRVMDRTDVDDVTCDGDGATDSLPEPMFVPPPQDATDVDESTVWIMIVSSSTRSVSYRICDVPHVWNISHNVRQMIRKLKAAEDPEILIFAYDGGSGSAFKSRHKVAELHKKHPSSQSSPWIAIDVSLEPSAGKPSALMMLHAPAIDYALDPALVGTDAPSPPGAAAATHDSESVESESVLSVESIDATGSPESGASETEDGGAHASTPTQPAEPASSAPGTPTSQPSKRGSSSKRAGNVKKARAASRRDSVKPPPSATASPEIIAGLRILEASCQYTRKLAAEGVRGCDKFLDGEHDSHKKDLMKIVARQLVICVLSHIAMQLSQSKTFYNREELIKQWLFALVTSIFPFVPEDLILTDRCLPGIYPDRVIESISPEFPEKIPIEVKRGLTDYLGVEFCNDICDLSKSHRPRTRNANQITNYMLRNKCRFGFLTTGNATRIFEIAITKTGEVILIVYKVSHPDHCWQDACSPSLRSLIAGVIFVLIKARGQAHGADDATRAAAVVGGITDGSRSDLVQRAAPAPPAPPAQHSHADQGSAAASPQQRVDASAANAPQSQLGKQDSGLEDEPAVVREIAALEHGFLVVTTRRKTDADMAAEADKIVQARSVWCPAMRTMPRLVVGEYLNKGVTGLGFAALFCGVPVVVKMTTHDKTGDFFAERDMYAALERLQGRAIAKLFASYVDDNDMMGHVVERGVVRGSVRPDDKKLALGALEAIHACDAVHGDAHMGNLAFVDTPSGRRAFWFDLAKARLLTGDAESNKNAKHKDIARFNACWTAMYEQTRA</sequence>
<evidence type="ECO:0000313" key="2">
    <source>
        <dbReference type="EMBL" id="KAL2912605.1"/>
    </source>
</evidence>
<evidence type="ECO:0000256" key="1">
    <source>
        <dbReference type="SAM" id="MobiDB-lite"/>
    </source>
</evidence>
<feature type="compositionally biased region" description="Polar residues" evidence="1">
    <location>
        <begin position="470"/>
        <end position="487"/>
    </location>
</feature>
<evidence type="ECO:0008006" key="4">
    <source>
        <dbReference type="Google" id="ProtNLM"/>
    </source>
</evidence>
<keyword evidence="3" id="KW-1185">Reference proteome</keyword>
<reference evidence="2 3" key="1">
    <citation type="submission" date="2023-09" db="EMBL/GenBank/DDBJ databases">
        <title>Pangenome analysis of Batrachochytrium dendrobatidis and related Chytrids.</title>
        <authorList>
            <person name="Yacoub M.N."/>
            <person name="Stajich J.E."/>
            <person name="James T.Y."/>
        </authorList>
    </citation>
    <scope>NUCLEOTIDE SEQUENCE [LARGE SCALE GENOMIC DNA]</scope>
    <source>
        <strain evidence="2 3">JEL0888</strain>
    </source>
</reference>
<gene>
    <name evidence="2" type="ORF">HK105_207913</name>
</gene>
<dbReference type="PANTHER" id="PTHR37171:SF1">
    <property type="entry name" value="SERINE_THREONINE-PROTEIN KINASE YRZF-RELATED"/>
    <property type="match status" value="1"/>
</dbReference>
<feature type="region of interest" description="Disordered" evidence="1">
    <location>
        <begin position="770"/>
        <end position="819"/>
    </location>
</feature>
<proteinExistence type="predicted"/>
<dbReference type="PANTHER" id="PTHR37171">
    <property type="entry name" value="SERINE/THREONINE-PROTEIN KINASE YRZF-RELATED"/>
    <property type="match status" value="1"/>
</dbReference>
<feature type="compositionally biased region" description="Polar residues" evidence="1">
    <location>
        <begin position="791"/>
        <end position="813"/>
    </location>
</feature>
<dbReference type="Proteomes" id="UP001527925">
    <property type="component" value="Unassembled WGS sequence"/>
</dbReference>
<protein>
    <recommendedName>
        <fullName evidence="4">Protein kinase domain-containing protein</fullName>
    </recommendedName>
</protein>
<dbReference type="SUPFAM" id="SSF56112">
    <property type="entry name" value="Protein kinase-like (PK-like)"/>
    <property type="match status" value="1"/>
</dbReference>
<dbReference type="EMBL" id="JADGIZ020000061">
    <property type="protein sequence ID" value="KAL2912605.1"/>
    <property type="molecule type" value="Genomic_DNA"/>
</dbReference>
<feature type="region of interest" description="Disordered" evidence="1">
    <location>
        <begin position="408"/>
        <end position="511"/>
    </location>
</feature>
<dbReference type="InterPro" id="IPR052396">
    <property type="entry name" value="Meiotic_Drive_Suppr_Kinase"/>
</dbReference>
<accession>A0ABR4MZB4</accession>
<evidence type="ECO:0000313" key="3">
    <source>
        <dbReference type="Proteomes" id="UP001527925"/>
    </source>
</evidence>
<feature type="compositionally biased region" description="Polar residues" evidence="1">
    <location>
        <begin position="103"/>
        <end position="131"/>
    </location>
</feature>
<dbReference type="InterPro" id="IPR011009">
    <property type="entry name" value="Kinase-like_dom_sf"/>
</dbReference>
<name>A0ABR4MZB4_9FUNG</name>